<evidence type="ECO:0000313" key="3">
    <source>
        <dbReference type="EMBL" id="CAF4589441.1"/>
    </source>
</evidence>
<accession>A0A821BKA1</accession>
<name>A0A821BKA1_9BILA</name>
<dbReference type="SUPFAM" id="SSF101391">
    <property type="entry name" value="Hsp90 co-chaperone CDC37"/>
    <property type="match status" value="1"/>
</dbReference>
<feature type="region of interest" description="Disordered" evidence="1">
    <location>
        <begin position="187"/>
        <end position="254"/>
    </location>
</feature>
<dbReference type="InterPro" id="IPR038189">
    <property type="entry name" value="Cdc37_Hsp90-bd_sf"/>
</dbReference>
<protein>
    <recommendedName>
        <fullName evidence="2">Cdc37 Hsp90 binding domain-containing protein</fullName>
    </recommendedName>
</protein>
<comment type="caution">
    <text evidence="3">The sequence shown here is derived from an EMBL/GenBank/DDBJ whole genome shotgun (WGS) entry which is preliminary data.</text>
</comment>
<gene>
    <name evidence="3" type="ORF">HFQ381_LOCUS32951</name>
</gene>
<dbReference type="EMBL" id="CAJOBO010009075">
    <property type="protein sequence ID" value="CAF4589441.1"/>
    <property type="molecule type" value="Genomic_DNA"/>
</dbReference>
<evidence type="ECO:0000313" key="4">
    <source>
        <dbReference type="Proteomes" id="UP000663851"/>
    </source>
</evidence>
<sequence length="254" mass="29360">ADGKFNQGTKYNMTVDYLNDKVEQHFIDIKNSIKWGEDDSSDEIRDTITILLSTNENLDRQECESFLMTYKEKIKEMAMMKTNDDQKLFLNQNSGLISPTAVKCIRAFGIMIDLRGKFVLVEHVARVVQLLENIVELGENEKNTMKCIEEFFKKMRDDKSFQDEFQSKVEGSYLWYDAQARQYDNDDHNQDELNAEPEQNFKKKCGRNPRRRNPSLGSNEFPSVPIGIRRSSSEGARKLSDYRRIPGSGIDIGS</sequence>
<organism evidence="3 4">
    <name type="scientific">Rotaria socialis</name>
    <dbReference type="NCBI Taxonomy" id="392032"/>
    <lineage>
        <taxon>Eukaryota</taxon>
        <taxon>Metazoa</taxon>
        <taxon>Spiralia</taxon>
        <taxon>Gnathifera</taxon>
        <taxon>Rotifera</taxon>
        <taxon>Eurotatoria</taxon>
        <taxon>Bdelloidea</taxon>
        <taxon>Philodinida</taxon>
        <taxon>Philodinidae</taxon>
        <taxon>Rotaria</taxon>
    </lineage>
</organism>
<reference evidence="3" key="1">
    <citation type="submission" date="2021-02" db="EMBL/GenBank/DDBJ databases">
        <authorList>
            <person name="Nowell W R."/>
        </authorList>
    </citation>
    <scope>NUCLEOTIDE SEQUENCE</scope>
</reference>
<evidence type="ECO:0000259" key="2">
    <source>
        <dbReference type="SMART" id="SM01070"/>
    </source>
</evidence>
<dbReference type="InterPro" id="IPR013874">
    <property type="entry name" value="Cdc37_Hsp90-bd"/>
</dbReference>
<feature type="compositionally biased region" description="Basic and acidic residues" evidence="1">
    <location>
        <begin position="231"/>
        <end position="244"/>
    </location>
</feature>
<dbReference type="Proteomes" id="UP000663851">
    <property type="component" value="Unassembled WGS sequence"/>
</dbReference>
<proteinExistence type="predicted"/>
<dbReference type="SMART" id="SM01070">
    <property type="entry name" value="CDC37_M"/>
    <property type="match status" value="1"/>
</dbReference>
<dbReference type="Gene3D" id="1.20.58.610">
    <property type="entry name" value="Cdc37, Hsp90 binding domain"/>
    <property type="match status" value="1"/>
</dbReference>
<evidence type="ECO:0000256" key="1">
    <source>
        <dbReference type="SAM" id="MobiDB-lite"/>
    </source>
</evidence>
<feature type="domain" description="Cdc37 Hsp90 binding" evidence="2">
    <location>
        <begin position="40"/>
        <end position="187"/>
    </location>
</feature>
<feature type="compositionally biased region" description="Basic residues" evidence="1">
    <location>
        <begin position="202"/>
        <end position="213"/>
    </location>
</feature>
<feature type="non-terminal residue" evidence="3">
    <location>
        <position position="1"/>
    </location>
</feature>
<dbReference type="AlphaFoldDB" id="A0A821BKA1"/>